<proteinExistence type="predicted"/>
<sequence length="150" mass="17122">MNIMDMGMTFKYILEKSRVLIWLLLHQFLLVNSYRLKCGLTTSPLCSRCSGGEDVFHMLRGCAHMLESEFKMKMDGSCNPNASGMGFVGFPRKGDAVHVELLAILNRLKLAWEWNMRRFTIESDAMKVMEVVNHGAIPTIFIHLDILLQV</sequence>
<dbReference type="InterPro" id="IPR044730">
    <property type="entry name" value="RNase_H-like_dom_plant"/>
</dbReference>
<evidence type="ECO:0000313" key="3">
    <source>
        <dbReference type="Proteomes" id="UP001359559"/>
    </source>
</evidence>
<organism evidence="2 3">
    <name type="scientific">Clitoria ternatea</name>
    <name type="common">Butterfly pea</name>
    <dbReference type="NCBI Taxonomy" id="43366"/>
    <lineage>
        <taxon>Eukaryota</taxon>
        <taxon>Viridiplantae</taxon>
        <taxon>Streptophyta</taxon>
        <taxon>Embryophyta</taxon>
        <taxon>Tracheophyta</taxon>
        <taxon>Spermatophyta</taxon>
        <taxon>Magnoliopsida</taxon>
        <taxon>eudicotyledons</taxon>
        <taxon>Gunneridae</taxon>
        <taxon>Pentapetalae</taxon>
        <taxon>rosids</taxon>
        <taxon>fabids</taxon>
        <taxon>Fabales</taxon>
        <taxon>Fabaceae</taxon>
        <taxon>Papilionoideae</taxon>
        <taxon>50 kb inversion clade</taxon>
        <taxon>NPAAA clade</taxon>
        <taxon>indigoferoid/millettioid clade</taxon>
        <taxon>Phaseoleae</taxon>
        <taxon>Clitoria</taxon>
    </lineage>
</organism>
<dbReference type="AlphaFoldDB" id="A0AAN9ESK9"/>
<comment type="caution">
    <text evidence="2">The sequence shown here is derived from an EMBL/GenBank/DDBJ whole genome shotgun (WGS) entry which is preliminary data.</text>
</comment>
<feature type="domain" description="RNase H type-1" evidence="1">
    <location>
        <begin position="90"/>
        <end position="134"/>
    </location>
</feature>
<name>A0AAN9ESK9_CLITE</name>
<dbReference type="EMBL" id="JAYKXN010000008">
    <property type="protein sequence ID" value="KAK7262767.1"/>
    <property type="molecule type" value="Genomic_DNA"/>
</dbReference>
<dbReference type="GO" id="GO:0004523">
    <property type="term" value="F:RNA-DNA hybrid ribonuclease activity"/>
    <property type="evidence" value="ECO:0007669"/>
    <property type="project" value="InterPro"/>
</dbReference>
<gene>
    <name evidence="2" type="ORF">RJT34_30347</name>
</gene>
<reference evidence="2 3" key="1">
    <citation type="submission" date="2024-01" db="EMBL/GenBank/DDBJ databases">
        <title>The genomes of 5 underutilized Papilionoideae crops provide insights into root nodulation and disease resistance.</title>
        <authorList>
            <person name="Yuan L."/>
        </authorList>
    </citation>
    <scope>NUCLEOTIDE SEQUENCE [LARGE SCALE GENOMIC DNA]</scope>
    <source>
        <strain evidence="2">LY-2023</strain>
        <tissue evidence="2">Leaf</tissue>
    </source>
</reference>
<dbReference type="InterPro" id="IPR002156">
    <property type="entry name" value="RNaseH_domain"/>
</dbReference>
<dbReference type="CDD" id="cd06222">
    <property type="entry name" value="RNase_H_like"/>
    <property type="match status" value="1"/>
</dbReference>
<dbReference type="Proteomes" id="UP001359559">
    <property type="component" value="Unassembled WGS sequence"/>
</dbReference>
<evidence type="ECO:0000259" key="1">
    <source>
        <dbReference type="Pfam" id="PF13456"/>
    </source>
</evidence>
<dbReference type="GO" id="GO:0003676">
    <property type="term" value="F:nucleic acid binding"/>
    <property type="evidence" value="ECO:0007669"/>
    <property type="project" value="InterPro"/>
</dbReference>
<keyword evidence="3" id="KW-1185">Reference proteome</keyword>
<dbReference type="Pfam" id="PF13456">
    <property type="entry name" value="RVT_3"/>
    <property type="match status" value="1"/>
</dbReference>
<protein>
    <recommendedName>
        <fullName evidence="1">RNase H type-1 domain-containing protein</fullName>
    </recommendedName>
</protein>
<accession>A0AAN9ESK9</accession>
<evidence type="ECO:0000313" key="2">
    <source>
        <dbReference type="EMBL" id="KAK7262767.1"/>
    </source>
</evidence>